<evidence type="ECO:0000313" key="2">
    <source>
        <dbReference type="EMBL" id="KAF2191967.1"/>
    </source>
</evidence>
<reference evidence="2" key="1">
    <citation type="journal article" date="2020" name="Stud. Mycol.">
        <title>101 Dothideomycetes genomes: a test case for predicting lifestyles and emergence of pathogens.</title>
        <authorList>
            <person name="Haridas S."/>
            <person name="Albert R."/>
            <person name="Binder M."/>
            <person name="Bloem J."/>
            <person name="Labutti K."/>
            <person name="Salamov A."/>
            <person name="Andreopoulos B."/>
            <person name="Baker S."/>
            <person name="Barry K."/>
            <person name="Bills G."/>
            <person name="Bluhm B."/>
            <person name="Cannon C."/>
            <person name="Castanera R."/>
            <person name="Culley D."/>
            <person name="Daum C."/>
            <person name="Ezra D."/>
            <person name="Gonzalez J."/>
            <person name="Henrissat B."/>
            <person name="Kuo A."/>
            <person name="Liang C."/>
            <person name="Lipzen A."/>
            <person name="Lutzoni F."/>
            <person name="Magnuson J."/>
            <person name="Mondo S."/>
            <person name="Nolan M."/>
            <person name="Ohm R."/>
            <person name="Pangilinan J."/>
            <person name="Park H.-J."/>
            <person name="Ramirez L."/>
            <person name="Alfaro M."/>
            <person name="Sun H."/>
            <person name="Tritt A."/>
            <person name="Yoshinaga Y."/>
            <person name="Zwiers L.-H."/>
            <person name="Turgeon B."/>
            <person name="Goodwin S."/>
            <person name="Spatafora J."/>
            <person name="Crous P."/>
            <person name="Grigoriev I."/>
        </authorList>
    </citation>
    <scope>NUCLEOTIDE SEQUENCE</scope>
    <source>
        <strain evidence="2">CBS 207.26</strain>
    </source>
</reference>
<feature type="compositionally biased region" description="Basic and acidic residues" evidence="1">
    <location>
        <begin position="150"/>
        <end position="179"/>
    </location>
</feature>
<feature type="region of interest" description="Disordered" evidence="1">
    <location>
        <begin position="212"/>
        <end position="232"/>
    </location>
</feature>
<keyword evidence="3" id="KW-1185">Reference proteome</keyword>
<dbReference type="AlphaFoldDB" id="A0A6A6EIQ5"/>
<feature type="region of interest" description="Disordered" evidence="1">
    <location>
        <begin position="385"/>
        <end position="436"/>
    </location>
</feature>
<gene>
    <name evidence="2" type="ORF">K469DRAFT_696038</name>
</gene>
<dbReference type="OrthoDB" id="3796908at2759"/>
<evidence type="ECO:0000313" key="3">
    <source>
        <dbReference type="Proteomes" id="UP000800200"/>
    </source>
</evidence>
<feature type="compositionally biased region" description="Basic and acidic residues" evidence="1">
    <location>
        <begin position="212"/>
        <end position="221"/>
    </location>
</feature>
<feature type="compositionally biased region" description="Basic residues" evidence="1">
    <location>
        <begin position="400"/>
        <end position="423"/>
    </location>
</feature>
<feature type="compositionally biased region" description="Acidic residues" evidence="1">
    <location>
        <begin position="129"/>
        <end position="149"/>
    </location>
</feature>
<name>A0A6A6EIQ5_9PEZI</name>
<feature type="region of interest" description="Disordered" evidence="1">
    <location>
        <begin position="125"/>
        <end position="186"/>
    </location>
</feature>
<evidence type="ECO:0000256" key="1">
    <source>
        <dbReference type="SAM" id="MobiDB-lite"/>
    </source>
</evidence>
<feature type="compositionally biased region" description="Polar residues" evidence="1">
    <location>
        <begin position="222"/>
        <end position="232"/>
    </location>
</feature>
<accession>A0A6A6EIQ5</accession>
<sequence length="436" mass="47908">MTFFSALGFLSRPATTMPDHGTYINPAVLSNDYCNQNVENELPSEQAVVNDNSRGQPADLVLVEAAHGDSEPQFEDAVLPEVVHANSQHQSEDLVFGQIDFHGAPALDLKSNAALPTIEETGTALADLGEGDGSETQESEDDFDDDDNSAVDRKMPDFSQEVHEMQSNKTYPGEDKSSNDDDTPLIDLFQNKVSPESSSSNGSCPAIEHEQSAIPEHDHSAESGNTAGDLQNAASGETKFDWKLPDFEIKFEQAMGGYPMAIISIPGLVREPLYLSIDYPEDEYCLFEELFLETQKSARDPEPKLAILNFHTVAGLVLDAINLHEHGTKADGDELFLQVLDNWRIGMQYGRESYKLIRELRELFDLGMDIIAFLNKKGLVPKLKKGKSTKDEKAVNTPKVVKKPKAGGKKLGRPKGSKNKVVKTGRVTKNSKASKK</sequence>
<organism evidence="2 3">
    <name type="scientific">Zopfia rhizophila CBS 207.26</name>
    <dbReference type="NCBI Taxonomy" id="1314779"/>
    <lineage>
        <taxon>Eukaryota</taxon>
        <taxon>Fungi</taxon>
        <taxon>Dikarya</taxon>
        <taxon>Ascomycota</taxon>
        <taxon>Pezizomycotina</taxon>
        <taxon>Dothideomycetes</taxon>
        <taxon>Dothideomycetes incertae sedis</taxon>
        <taxon>Zopfiaceae</taxon>
        <taxon>Zopfia</taxon>
    </lineage>
</organism>
<feature type="compositionally biased region" description="Polar residues" evidence="1">
    <location>
        <begin position="427"/>
        <end position="436"/>
    </location>
</feature>
<dbReference type="Proteomes" id="UP000800200">
    <property type="component" value="Unassembled WGS sequence"/>
</dbReference>
<dbReference type="EMBL" id="ML994616">
    <property type="protein sequence ID" value="KAF2191967.1"/>
    <property type="molecule type" value="Genomic_DNA"/>
</dbReference>
<protein>
    <submittedName>
        <fullName evidence="2">Uncharacterized protein</fullName>
    </submittedName>
</protein>
<proteinExistence type="predicted"/>